<evidence type="ECO:0000256" key="1">
    <source>
        <dbReference type="ARBA" id="ARBA00004141"/>
    </source>
</evidence>
<feature type="transmembrane region" description="Helical" evidence="7">
    <location>
        <begin position="82"/>
        <end position="105"/>
    </location>
</feature>
<dbReference type="GO" id="GO:1902600">
    <property type="term" value="P:proton transmembrane transport"/>
    <property type="evidence" value="ECO:0007669"/>
    <property type="project" value="InterPro"/>
</dbReference>
<dbReference type="PANTHER" id="PTHR42751">
    <property type="entry name" value="SODIUM/HYDROGEN EXCHANGER FAMILY/TRKA DOMAIN PROTEIN"/>
    <property type="match status" value="1"/>
</dbReference>
<evidence type="ECO:0000313" key="12">
    <source>
        <dbReference type="Proteomes" id="UP000246004"/>
    </source>
</evidence>
<evidence type="ECO:0000256" key="6">
    <source>
        <dbReference type="ARBA" id="ARBA00023136"/>
    </source>
</evidence>
<evidence type="ECO:0000256" key="3">
    <source>
        <dbReference type="ARBA" id="ARBA00022448"/>
    </source>
</evidence>
<evidence type="ECO:0000256" key="2">
    <source>
        <dbReference type="ARBA" id="ARBA00005551"/>
    </source>
</evidence>
<gene>
    <name evidence="10" type="primary">ybaL</name>
    <name evidence="9" type="ORF">ASJ82_00985</name>
    <name evidence="10" type="ORF">MSCUN_06480</name>
</gene>
<evidence type="ECO:0000313" key="11">
    <source>
        <dbReference type="Proteomes" id="UP000217528"/>
    </source>
</evidence>
<dbReference type="Gene3D" id="1.20.1530.20">
    <property type="match status" value="1"/>
</dbReference>
<proteinExistence type="inferred from homology"/>
<evidence type="ECO:0000259" key="8">
    <source>
        <dbReference type="PROSITE" id="PS51201"/>
    </source>
</evidence>
<evidence type="ECO:0000256" key="5">
    <source>
        <dbReference type="ARBA" id="ARBA00022989"/>
    </source>
</evidence>
<dbReference type="Proteomes" id="UP000246004">
    <property type="component" value="Unassembled WGS sequence"/>
</dbReference>
<dbReference type="EMBL" id="LWMS01000017">
    <property type="protein sequence ID" value="PWL08454.1"/>
    <property type="molecule type" value="Genomic_DNA"/>
</dbReference>
<comment type="similarity">
    <text evidence="2">Belongs to the monovalent cation:proton antiporter 2 (CPA2) transporter (TC 2.A.37) family.</text>
</comment>
<feature type="transmembrane region" description="Helical" evidence="7">
    <location>
        <begin position="178"/>
        <end position="197"/>
    </location>
</feature>
<evidence type="ECO:0000256" key="7">
    <source>
        <dbReference type="SAM" id="Phobius"/>
    </source>
</evidence>
<comment type="caution">
    <text evidence="9">The sequence shown here is derived from an EMBL/GenBank/DDBJ whole genome shotgun (WGS) entry which is preliminary data.</text>
</comment>
<feature type="transmembrane region" description="Helical" evidence="7">
    <location>
        <begin position="28"/>
        <end position="45"/>
    </location>
</feature>
<dbReference type="OrthoDB" id="43518at2157"/>
<comment type="subcellular location">
    <subcellularLocation>
        <location evidence="1">Membrane</location>
        <topology evidence="1">Multi-pass membrane protein</topology>
    </subcellularLocation>
</comment>
<dbReference type="GO" id="GO:0016020">
    <property type="term" value="C:membrane"/>
    <property type="evidence" value="ECO:0007669"/>
    <property type="project" value="UniProtKB-SubCell"/>
</dbReference>
<dbReference type="AlphaFoldDB" id="A0A2A2HEC0"/>
<sequence>MDLQLLEMISIVLITAVIVLLIFNKLKLPSMIGLFLTGIILGFFIKSTTAISAISELGVIFLLFIIGLEFSAEKFSAIKHYALIGGLLQVVLTTLIVALIAFAVGVPINQAIFMGFLVCFSSTAIVMKIMQKKGLNHTLKGKVTLGILIFQDLAVIVVLLLTPILGGMTIDLSSLPSLLISVVGLIIVIAVGGIWAVPKALEEAASTKNRDLFMLLILFICLGTTYITTRLGIGPELGAFIAGLLISNTEYSHQTLGYIQPFQDVFMSLFLISIGLMINVEYFLYNIVIILLLAACIILIKFIATFITGRILHLKIPDIVGISILLSQIGEFSFVLATEGMKYGLLTADMFTGFLTISIITMSATPFFKDHMDKISEILEKLPYFKDHTHDGEINFTNRRSEYPELESELNNHVIIVGLGLTGKNIAFSCEHMNVPYVCVDYDPIVVEREKLSGVPVIYGDGFSESVLKELKVTSANCLIVTTSNQDHLEAIVDAAKRLNPNIHVIVRTRYVKNVDKLYDAGADEVIPEEFETSIIMFRLVMDYYNKDMGEINTVLQELRGERYQTLRKFTLAEPDMENQILESVYVEDEKTLDDFDFDKYDLSAISVIRDDDMMQIDGDNFYLEEDDMVLFRGNKDNVEEFFNQTDKM</sequence>
<dbReference type="Pfam" id="PF02254">
    <property type="entry name" value="TrkA_N"/>
    <property type="match status" value="1"/>
</dbReference>
<keyword evidence="11" id="KW-1185">Reference proteome</keyword>
<reference evidence="10 12" key="1">
    <citation type="submission" date="2016-04" db="EMBL/GenBank/DDBJ databases">
        <title>Genome sequence of Methanosphaera cuniculi DSM 4103.</title>
        <authorList>
            <person name="Poehlein A."/>
            <person name="Seedorf H."/>
            <person name="Daniel R."/>
        </authorList>
    </citation>
    <scope>NUCLEOTIDE SEQUENCE [LARGE SCALE GENOMIC DNA]</scope>
    <source>
        <strain evidence="10 12">DSM 4103</strain>
    </source>
</reference>
<dbReference type="Pfam" id="PF00999">
    <property type="entry name" value="Na_H_Exchanger"/>
    <property type="match status" value="1"/>
</dbReference>
<reference evidence="9 11" key="2">
    <citation type="journal article" date="2017" name="BMC Genomics">
        <title>Genomic analysis of methanogenic archaea reveals a shift towards energy conservation.</title>
        <authorList>
            <person name="Gilmore S.P."/>
            <person name="Henske J.K."/>
            <person name="Sexton J.A."/>
            <person name="Solomon K.V."/>
            <person name="Seppala S."/>
            <person name="Yoo J.I."/>
            <person name="Huyett L.M."/>
            <person name="Pressman A."/>
            <person name="Cogan J.Z."/>
            <person name="Kivenson V."/>
            <person name="Peng X."/>
            <person name="Tan Y."/>
            <person name="Valentine D.L."/>
            <person name="O'Malley M.A."/>
        </authorList>
    </citation>
    <scope>NUCLEOTIDE SEQUENCE [LARGE SCALE GENOMIC DNA]</scope>
    <source>
        <strain evidence="9 11">1R-7</strain>
    </source>
</reference>
<dbReference type="PANTHER" id="PTHR42751:SF3">
    <property type="entry name" value="SODIUM_GLUTAMATE SYMPORTER"/>
    <property type="match status" value="1"/>
</dbReference>
<feature type="domain" description="RCK N-terminal" evidence="8">
    <location>
        <begin position="411"/>
        <end position="528"/>
    </location>
</feature>
<feature type="transmembrane region" description="Helical" evidence="7">
    <location>
        <begin position="350"/>
        <end position="368"/>
    </location>
</feature>
<feature type="transmembrane region" description="Helical" evidence="7">
    <location>
        <begin position="6"/>
        <end position="23"/>
    </location>
</feature>
<feature type="transmembrane region" description="Helical" evidence="7">
    <location>
        <begin position="258"/>
        <end position="278"/>
    </location>
</feature>
<organism evidence="9 11">
    <name type="scientific">Methanosphaera cuniculi</name>
    <dbReference type="NCBI Taxonomy" id="1077256"/>
    <lineage>
        <taxon>Archaea</taxon>
        <taxon>Methanobacteriati</taxon>
        <taxon>Methanobacteriota</taxon>
        <taxon>Methanomada group</taxon>
        <taxon>Methanobacteria</taxon>
        <taxon>Methanobacteriales</taxon>
        <taxon>Methanobacteriaceae</taxon>
        <taxon>Methanosphaera</taxon>
    </lineage>
</organism>
<dbReference type="SUPFAM" id="SSF51735">
    <property type="entry name" value="NAD(P)-binding Rossmann-fold domains"/>
    <property type="match status" value="1"/>
</dbReference>
<dbReference type="InterPro" id="IPR036721">
    <property type="entry name" value="RCK_C_sf"/>
</dbReference>
<dbReference type="SUPFAM" id="SSF116726">
    <property type="entry name" value="TrkA C-terminal domain-like"/>
    <property type="match status" value="1"/>
</dbReference>
<dbReference type="InterPro" id="IPR036291">
    <property type="entry name" value="NAD(P)-bd_dom_sf"/>
</dbReference>
<dbReference type="Gene3D" id="3.40.50.720">
    <property type="entry name" value="NAD(P)-binding Rossmann-like Domain"/>
    <property type="match status" value="1"/>
</dbReference>
<accession>A0A2A2HEC0</accession>
<dbReference type="InterPro" id="IPR038770">
    <property type="entry name" value="Na+/solute_symporter_sf"/>
</dbReference>
<dbReference type="InterPro" id="IPR003148">
    <property type="entry name" value="RCK_N"/>
</dbReference>
<feature type="transmembrane region" description="Helical" evidence="7">
    <location>
        <begin position="111"/>
        <end position="131"/>
    </location>
</feature>
<dbReference type="InterPro" id="IPR006153">
    <property type="entry name" value="Cation/H_exchanger_TM"/>
</dbReference>
<evidence type="ECO:0000313" key="9">
    <source>
        <dbReference type="EMBL" id="PAV07737.1"/>
    </source>
</evidence>
<dbReference type="PROSITE" id="PS51201">
    <property type="entry name" value="RCK_N"/>
    <property type="match status" value="1"/>
</dbReference>
<feature type="transmembrane region" description="Helical" evidence="7">
    <location>
        <begin position="209"/>
        <end position="227"/>
    </location>
</feature>
<feature type="transmembrane region" description="Helical" evidence="7">
    <location>
        <begin position="51"/>
        <end position="70"/>
    </location>
</feature>
<evidence type="ECO:0000313" key="10">
    <source>
        <dbReference type="EMBL" id="PWL08454.1"/>
    </source>
</evidence>
<feature type="transmembrane region" description="Helical" evidence="7">
    <location>
        <begin position="284"/>
        <end position="307"/>
    </location>
</feature>
<keyword evidence="3" id="KW-0813">Transport</keyword>
<dbReference type="EMBL" id="LMVN01000009">
    <property type="protein sequence ID" value="PAV07737.1"/>
    <property type="molecule type" value="Genomic_DNA"/>
</dbReference>
<keyword evidence="4 7" id="KW-0812">Transmembrane</keyword>
<keyword evidence="6 7" id="KW-0472">Membrane</keyword>
<dbReference type="GO" id="GO:0015297">
    <property type="term" value="F:antiporter activity"/>
    <property type="evidence" value="ECO:0007669"/>
    <property type="project" value="InterPro"/>
</dbReference>
<protein>
    <submittedName>
        <fullName evidence="10">Inner membrane protein YbaL</fullName>
    </submittedName>
</protein>
<keyword evidence="5 7" id="KW-1133">Transmembrane helix</keyword>
<dbReference type="GO" id="GO:0006813">
    <property type="term" value="P:potassium ion transport"/>
    <property type="evidence" value="ECO:0007669"/>
    <property type="project" value="InterPro"/>
</dbReference>
<dbReference type="Proteomes" id="UP000217528">
    <property type="component" value="Unassembled WGS sequence"/>
</dbReference>
<name>A0A2A2HEC0_9EURY</name>
<dbReference type="Gene3D" id="3.30.70.1450">
    <property type="entry name" value="Regulator of K+ conductance, C-terminal domain"/>
    <property type="match status" value="1"/>
</dbReference>
<evidence type="ECO:0000256" key="4">
    <source>
        <dbReference type="ARBA" id="ARBA00022692"/>
    </source>
</evidence>
<feature type="transmembrane region" description="Helical" evidence="7">
    <location>
        <begin position="143"/>
        <end position="166"/>
    </location>
</feature>
<dbReference type="RefSeq" id="WP_095608366.1">
    <property type="nucleotide sequence ID" value="NZ_LMVN01000009.1"/>
</dbReference>
<feature type="transmembrane region" description="Helical" evidence="7">
    <location>
        <begin position="319"/>
        <end position="338"/>
    </location>
</feature>